<dbReference type="PROSITE" id="PS50885">
    <property type="entry name" value="HAMP"/>
    <property type="match status" value="1"/>
</dbReference>
<evidence type="ECO:0000256" key="7">
    <source>
        <dbReference type="ARBA" id="ARBA00022692"/>
    </source>
</evidence>
<evidence type="ECO:0000256" key="9">
    <source>
        <dbReference type="ARBA" id="ARBA00022989"/>
    </source>
</evidence>
<dbReference type="GO" id="GO:0005509">
    <property type="term" value="F:calcium ion binding"/>
    <property type="evidence" value="ECO:0007669"/>
    <property type="project" value="UniProtKB-ARBA"/>
</dbReference>
<feature type="region of interest" description="Disordered" evidence="12">
    <location>
        <begin position="46"/>
        <end position="70"/>
    </location>
</feature>
<evidence type="ECO:0000256" key="4">
    <source>
        <dbReference type="ARBA" id="ARBA00012438"/>
    </source>
</evidence>
<comment type="subcellular location">
    <subcellularLocation>
        <location evidence="3">Cell membrane</location>
    </subcellularLocation>
</comment>
<dbReference type="FunFam" id="1.10.287.130:FF:000001">
    <property type="entry name" value="Two-component sensor histidine kinase"/>
    <property type="match status" value="1"/>
</dbReference>
<dbReference type="Pfam" id="PF02518">
    <property type="entry name" value="HATPase_c"/>
    <property type="match status" value="1"/>
</dbReference>
<dbReference type="PANTHER" id="PTHR45436:SF5">
    <property type="entry name" value="SENSOR HISTIDINE KINASE TRCS"/>
    <property type="match status" value="1"/>
</dbReference>
<keyword evidence="6" id="KW-0808">Transferase</keyword>
<dbReference type="InterPro" id="IPR036097">
    <property type="entry name" value="HisK_dim/P_sf"/>
</dbReference>
<evidence type="ECO:0000256" key="6">
    <source>
        <dbReference type="ARBA" id="ARBA00022679"/>
    </source>
</evidence>
<keyword evidence="9" id="KW-1133">Transmembrane helix</keyword>
<dbReference type="PANTHER" id="PTHR45436">
    <property type="entry name" value="SENSOR HISTIDINE KINASE YKOH"/>
    <property type="match status" value="1"/>
</dbReference>
<gene>
    <name evidence="15" type="ORF">AVDCRST_MAG76-3344</name>
</gene>
<evidence type="ECO:0000313" key="15">
    <source>
        <dbReference type="EMBL" id="CAA9270538.1"/>
    </source>
</evidence>
<feature type="compositionally biased region" description="Gly residues" evidence="12">
    <location>
        <begin position="54"/>
        <end position="70"/>
    </location>
</feature>
<keyword evidence="11" id="KW-0472">Membrane</keyword>
<protein>
    <recommendedName>
        <fullName evidence="4">histidine kinase</fullName>
        <ecNumber evidence="4">2.7.13.3</ecNumber>
    </recommendedName>
</protein>
<dbReference type="CDD" id="cd00075">
    <property type="entry name" value="HATPase"/>
    <property type="match status" value="1"/>
</dbReference>
<evidence type="ECO:0000259" key="14">
    <source>
        <dbReference type="PROSITE" id="PS50885"/>
    </source>
</evidence>
<comment type="catalytic activity">
    <reaction evidence="1">
        <text>ATP + protein L-histidine = ADP + protein N-phospho-L-histidine.</text>
        <dbReference type="EC" id="2.7.13.3"/>
    </reaction>
</comment>
<name>A0A6J4J870_9ACTN</name>
<dbReference type="Gene3D" id="3.30.565.10">
    <property type="entry name" value="Histidine kinase-like ATPase, C-terminal domain"/>
    <property type="match status" value="1"/>
</dbReference>
<dbReference type="InterPro" id="IPR004358">
    <property type="entry name" value="Sig_transdc_His_kin-like_C"/>
</dbReference>
<dbReference type="InterPro" id="IPR003661">
    <property type="entry name" value="HisK_dim/P_dom"/>
</dbReference>
<dbReference type="InterPro" id="IPR050428">
    <property type="entry name" value="TCS_sensor_his_kinase"/>
</dbReference>
<dbReference type="FunFam" id="3.30.565.10:FF:000006">
    <property type="entry name" value="Sensor histidine kinase WalK"/>
    <property type="match status" value="1"/>
</dbReference>
<dbReference type="InterPro" id="IPR036890">
    <property type="entry name" value="HATPase_C_sf"/>
</dbReference>
<evidence type="ECO:0000256" key="5">
    <source>
        <dbReference type="ARBA" id="ARBA00022553"/>
    </source>
</evidence>
<dbReference type="GO" id="GO:0005886">
    <property type="term" value="C:plasma membrane"/>
    <property type="evidence" value="ECO:0007669"/>
    <property type="project" value="UniProtKB-SubCell"/>
</dbReference>
<evidence type="ECO:0000256" key="10">
    <source>
        <dbReference type="ARBA" id="ARBA00023012"/>
    </source>
</evidence>
<dbReference type="EC" id="2.7.13.3" evidence="4"/>
<dbReference type="PRINTS" id="PR00344">
    <property type="entry name" value="BCTRLSENSOR"/>
</dbReference>
<accession>A0A6J4J870</accession>
<dbReference type="InterPro" id="IPR003594">
    <property type="entry name" value="HATPase_dom"/>
</dbReference>
<dbReference type="SMART" id="SM00304">
    <property type="entry name" value="HAMP"/>
    <property type="match status" value="1"/>
</dbReference>
<keyword evidence="10" id="KW-0902">Two-component regulatory system</keyword>
<dbReference type="EMBL" id="CADCSZ010000199">
    <property type="protein sequence ID" value="CAA9270538.1"/>
    <property type="molecule type" value="Genomic_DNA"/>
</dbReference>
<dbReference type="CDD" id="cd06225">
    <property type="entry name" value="HAMP"/>
    <property type="match status" value="1"/>
</dbReference>
<dbReference type="Gene3D" id="1.10.287.130">
    <property type="match status" value="1"/>
</dbReference>
<dbReference type="SUPFAM" id="SSF55874">
    <property type="entry name" value="ATPase domain of HSP90 chaperone/DNA topoisomerase II/histidine kinase"/>
    <property type="match status" value="1"/>
</dbReference>
<dbReference type="PROSITE" id="PS50109">
    <property type="entry name" value="HIS_KIN"/>
    <property type="match status" value="1"/>
</dbReference>
<dbReference type="Pfam" id="PF00512">
    <property type="entry name" value="HisKA"/>
    <property type="match status" value="1"/>
</dbReference>
<keyword evidence="8 15" id="KW-0418">Kinase</keyword>
<organism evidence="15">
    <name type="scientific">uncultured Acidimicrobiales bacterium</name>
    <dbReference type="NCBI Taxonomy" id="310071"/>
    <lineage>
        <taxon>Bacteria</taxon>
        <taxon>Bacillati</taxon>
        <taxon>Actinomycetota</taxon>
        <taxon>Acidimicrobiia</taxon>
        <taxon>Acidimicrobiales</taxon>
        <taxon>environmental samples</taxon>
    </lineage>
</organism>
<evidence type="ECO:0000256" key="8">
    <source>
        <dbReference type="ARBA" id="ARBA00022777"/>
    </source>
</evidence>
<dbReference type="Pfam" id="PF00672">
    <property type="entry name" value="HAMP"/>
    <property type="match status" value="1"/>
</dbReference>
<dbReference type="CDD" id="cd00082">
    <property type="entry name" value="HisKA"/>
    <property type="match status" value="1"/>
</dbReference>
<dbReference type="SUPFAM" id="SSF158472">
    <property type="entry name" value="HAMP domain-like"/>
    <property type="match status" value="1"/>
</dbReference>
<keyword evidence="5" id="KW-0597">Phosphoprotein</keyword>
<dbReference type="Gene3D" id="6.10.340.10">
    <property type="match status" value="1"/>
</dbReference>
<evidence type="ECO:0000256" key="1">
    <source>
        <dbReference type="ARBA" id="ARBA00000085"/>
    </source>
</evidence>
<evidence type="ECO:0000256" key="2">
    <source>
        <dbReference type="ARBA" id="ARBA00001968"/>
    </source>
</evidence>
<evidence type="ECO:0000259" key="13">
    <source>
        <dbReference type="PROSITE" id="PS50109"/>
    </source>
</evidence>
<dbReference type="InterPro" id="IPR003660">
    <property type="entry name" value="HAMP_dom"/>
</dbReference>
<sequence length="481" mass="50823">MSLRARLLAALSAVVLLALLGAGIATYSSLRAFLYQRVDESLTSIRAAPERGQGRGPGRPGGPAGFGGQDGLPTAGRGAFVQRRTAEGAVTSSQVPRDLQGREVTLDLPRVITGLERTGRGAARARFLTVDSSPNGTPWRVRALELADGGQLLVGLPLDDVEVTLSRLVALEAGVAVAALAAAVALGWWLVRLGLRPLVEIETTAEAIAGGQFDRRVPGETSSTEVGRLAAALNHMLGRIQAAFAVRDATEAELRRSEDRMRRFVADASHELRTPLAAVAAYAELFERGASARPEDLARSMNGIRTEATRMGELVEDLLLLARLDEGRPLRRDPVELVAVAAEAVAAARAVGPDWPVELQALEPVEVEGDASRLRQVVDNLLANVRAHTPPGTAVTVSVRRSGGSGIVEVADDGPGMEPELAARVFERFYRTDQSRSRRHGGAGLGLSIVAAIVAAHKGEVAATATPGQGARFSVRLPLRQ</sequence>
<feature type="domain" description="Histidine kinase" evidence="13">
    <location>
        <begin position="267"/>
        <end position="481"/>
    </location>
</feature>
<dbReference type="AlphaFoldDB" id="A0A6J4J870"/>
<keyword evidence="7" id="KW-0812">Transmembrane</keyword>
<evidence type="ECO:0000256" key="11">
    <source>
        <dbReference type="ARBA" id="ARBA00023136"/>
    </source>
</evidence>
<dbReference type="InterPro" id="IPR005467">
    <property type="entry name" value="His_kinase_dom"/>
</dbReference>
<evidence type="ECO:0000256" key="12">
    <source>
        <dbReference type="SAM" id="MobiDB-lite"/>
    </source>
</evidence>
<dbReference type="SMART" id="SM00387">
    <property type="entry name" value="HATPase_c"/>
    <property type="match status" value="1"/>
</dbReference>
<evidence type="ECO:0000256" key="3">
    <source>
        <dbReference type="ARBA" id="ARBA00004236"/>
    </source>
</evidence>
<reference evidence="15" key="1">
    <citation type="submission" date="2020-02" db="EMBL/GenBank/DDBJ databases">
        <authorList>
            <person name="Meier V. D."/>
        </authorList>
    </citation>
    <scope>NUCLEOTIDE SEQUENCE</scope>
    <source>
        <strain evidence="15">AVDCRST_MAG76</strain>
    </source>
</reference>
<dbReference type="GO" id="GO:0000155">
    <property type="term" value="F:phosphorelay sensor kinase activity"/>
    <property type="evidence" value="ECO:0007669"/>
    <property type="project" value="InterPro"/>
</dbReference>
<proteinExistence type="predicted"/>
<comment type="cofactor">
    <cofactor evidence="2">
        <name>a divalent metal cation</name>
        <dbReference type="ChEBI" id="CHEBI:60240"/>
    </cofactor>
</comment>
<feature type="domain" description="HAMP" evidence="14">
    <location>
        <begin position="192"/>
        <end position="245"/>
    </location>
</feature>
<dbReference type="SUPFAM" id="SSF47384">
    <property type="entry name" value="Homodimeric domain of signal transducing histidine kinase"/>
    <property type="match status" value="1"/>
</dbReference>
<dbReference type="SMART" id="SM00388">
    <property type="entry name" value="HisKA"/>
    <property type="match status" value="1"/>
</dbReference>